<dbReference type="GeneID" id="39697711"/>
<evidence type="ECO:0000259" key="2">
    <source>
        <dbReference type="Pfam" id="PF00961"/>
    </source>
</evidence>
<dbReference type="InterPro" id="IPR004860">
    <property type="entry name" value="LAGLIDADG_dom"/>
</dbReference>
<organism evidence="4">
    <name type="scientific">Arthrobotrys musiformis</name>
    <dbReference type="NCBI Taxonomy" id="47236"/>
    <lineage>
        <taxon>Eukaryota</taxon>
        <taxon>Fungi</taxon>
        <taxon>Dikarya</taxon>
        <taxon>Ascomycota</taxon>
        <taxon>Pezizomycotina</taxon>
        <taxon>Orbiliomycetes</taxon>
        <taxon>Orbiliales</taxon>
        <taxon>Orbiliaceae</taxon>
        <taxon>Arthrobotrys</taxon>
    </lineage>
</organism>
<dbReference type="RefSeq" id="YP_009574351.1">
    <property type="nucleotide sequence ID" value="NC_041444.1"/>
</dbReference>
<proteinExistence type="predicted"/>
<dbReference type="AlphaFoldDB" id="A0A482EAW0"/>
<dbReference type="InterPro" id="IPR051289">
    <property type="entry name" value="LAGLIDADG_Endonuclease"/>
</dbReference>
<reference evidence="4" key="2">
    <citation type="submission" date="2019-02" db="EMBL/GenBank/DDBJ databases">
        <authorList>
            <person name="Zhang Y."/>
        </authorList>
    </citation>
    <scope>NUCLEOTIDE SEQUENCE</scope>
    <source>
        <strain evidence="4">YMF1.03721</strain>
    </source>
</reference>
<keyword evidence="1" id="KW-0472">Membrane</keyword>
<keyword evidence="1" id="KW-0812">Transmembrane</keyword>
<dbReference type="FunFam" id="3.10.28.10:FF:000007">
    <property type="entry name" value="Intron-encoded DNA endonuclease aI3"/>
    <property type="match status" value="1"/>
</dbReference>
<accession>A0A482EAW0</accession>
<protein>
    <recommendedName>
        <fullName evidence="2">Homing endonuclease LAGLIDADG domain-containing protein</fullName>
    </recommendedName>
</protein>
<dbReference type="InterPro" id="IPR027434">
    <property type="entry name" value="Homing_endonucl"/>
</dbReference>
<dbReference type="GO" id="GO:0005739">
    <property type="term" value="C:mitochondrion"/>
    <property type="evidence" value="ECO:0007669"/>
    <property type="project" value="UniProtKB-ARBA"/>
</dbReference>
<dbReference type="PANTHER" id="PTHR36181">
    <property type="entry name" value="INTRON-ENCODED ENDONUCLEASE AI3-RELATED"/>
    <property type="match status" value="1"/>
</dbReference>
<feature type="transmembrane region" description="Helical" evidence="1">
    <location>
        <begin position="18"/>
        <end position="36"/>
    </location>
</feature>
<keyword evidence="1" id="KW-1133">Transmembrane helix</keyword>
<reference evidence="3" key="3">
    <citation type="submission" date="2019-03" db="EMBL/GenBank/DDBJ databases">
        <authorList>
            <person name="Zhang Y.Q."/>
        </authorList>
    </citation>
    <scope>NUCLEOTIDE SEQUENCE</scope>
    <source>
        <strain evidence="3">YMF1.01900</strain>
    </source>
</reference>
<dbReference type="EMBL" id="MK633966">
    <property type="protein sequence ID" value="QBM31466.1"/>
    <property type="molecule type" value="Genomic_DNA"/>
</dbReference>
<dbReference type="SUPFAM" id="SSF55608">
    <property type="entry name" value="Homing endonucleases"/>
    <property type="match status" value="2"/>
</dbReference>
<evidence type="ECO:0000313" key="4">
    <source>
        <dbReference type="EMBL" id="QBM31619.1"/>
    </source>
</evidence>
<evidence type="ECO:0000256" key="1">
    <source>
        <dbReference type="SAM" id="Phobius"/>
    </source>
</evidence>
<gene>
    <name evidence="4" type="primary">orf414</name>
</gene>
<keyword evidence="4" id="KW-0496">Mitochondrion</keyword>
<geneLocation type="mitochondrion" evidence="4"/>
<feature type="domain" description="Homing endonuclease LAGLIDADG" evidence="2">
    <location>
        <begin position="275"/>
        <end position="385"/>
    </location>
</feature>
<dbReference type="Pfam" id="PF00961">
    <property type="entry name" value="LAGLIDADG_1"/>
    <property type="match status" value="2"/>
</dbReference>
<dbReference type="EMBL" id="MK547645">
    <property type="protein sequence ID" value="QBM31619.1"/>
    <property type="molecule type" value="Genomic_DNA"/>
</dbReference>
<feature type="transmembrane region" description="Helical" evidence="1">
    <location>
        <begin position="77"/>
        <end position="99"/>
    </location>
</feature>
<evidence type="ECO:0000313" key="3">
    <source>
        <dbReference type="EMBL" id="QBM31466.1"/>
    </source>
</evidence>
<feature type="domain" description="Homing endonuclease LAGLIDADG" evidence="2">
    <location>
        <begin position="156"/>
        <end position="243"/>
    </location>
</feature>
<dbReference type="PANTHER" id="PTHR36181:SF3">
    <property type="entry name" value="INTRON-ENCODED DNA ENDONUCLEASE AI5 BETA"/>
    <property type="match status" value="1"/>
</dbReference>
<dbReference type="GO" id="GO:0004519">
    <property type="term" value="F:endonuclease activity"/>
    <property type="evidence" value="ECO:0007669"/>
    <property type="project" value="InterPro"/>
</dbReference>
<dbReference type="Gene3D" id="3.10.28.10">
    <property type="entry name" value="Homing endonucleases"/>
    <property type="match status" value="2"/>
</dbReference>
<reference evidence="4" key="1">
    <citation type="journal article" date="2019" name="Mitochondrial DNA Part B Resour">
        <title>The complete mitochondrial genomes of the nematode-trapping fungus Arthrobotrys musiformis.</title>
        <authorList>
            <person name="Zhang Y.-Q."/>
            <person name="Yu Z.-F."/>
        </authorList>
    </citation>
    <scope>NUCLEOTIDE SEQUENCE</scope>
    <source>
        <strain evidence="4">YMF1.03721</strain>
    </source>
</reference>
<sequence>MKITKPELKNHAICLENFLILLFKYKQLFFVLIWILNNLKDKWADNYIYRNLRDFTHEIFLIVSRCNHKKLYYNKTFFKLFIASISFLCLTQNLNNFIFLNLDISCFQLYGNNNLETYLIVWGLFSKKMYSFPFLFERKLMSTNSLKNKSELGSYLAGLIESDGFIIVLKDNTNTPTIKIVFNIKDKPLADCLMETLGSGSIQPASDNSVLYVVRSKSGIVKIINLINGEFKTPKIEALHKLIDWINNNPNYNNSKVINKMPLNVIPLVENSLFSGFSEGDGSFLIRVTEGVKYNNITVTYTISQGNINESVLETYKPIMLKIAQLCGSNVEEKNLSVEKNGLNSFMWRVRTTNKKGVLAVIQYFNKFPLWSSKYLDYLNWEQAYNIIINKKHTKPEGLFEIKQLKNTMNNKFI</sequence>
<name>A0A482EAW0_9PEZI</name>